<protein>
    <submittedName>
        <fullName evidence="1">Uncharacterized protein</fullName>
    </submittedName>
</protein>
<dbReference type="EMBL" id="JYJA01000037">
    <property type="protein sequence ID" value="KJL41641.1"/>
    <property type="molecule type" value="Genomic_DNA"/>
</dbReference>
<evidence type="ECO:0000313" key="1">
    <source>
        <dbReference type="EMBL" id="KJL41641.1"/>
    </source>
</evidence>
<dbReference type="Proteomes" id="UP000034098">
    <property type="component" value="Unassembled WGS sequence"/>
</dbReference>
<comment type="caution">
    <text evidence="1">The sequence shown here is derived from an EMBL/GenBank/DDBJ whole genome shotgun (WGS) entry which is preliminary data.</text>
</comment>
<dbReference type="AlphaFoldDB" id="A0A0M2H5N0"/>
<sequence length="549" mass="59931">MTDHPSRPRLGIQGPVVAWQDPWAKEESDAIMRTGTGVRLDSQDPTPTVAGYLSLLRDLGADFHVHHVIPGLQGQAQMLYDSARAGLDFVLGNEYGNINGPFVPGTNRWDVPAELLEDAAATGGLIGVLYDEPEHLQINADQYRKDAFHPHFASTDGLAAEAAADRVADSAAAIVHDVDTATTGAGARVPVLAEQVFPVLFHTLARGGMTPTPKIMKESFQPLQLSTALGAALQYGRDFWVCADLWGPDVGPWFTRAPGFPGHAPAEYASALRMGYLFAPSHLFTENIDVLIHHRGHDRFERTEFGDVWDEFVRDFIPRTPLEWSFADARPDIVLIHAEDSNFGRGTLPFGNRGASAPRASKSVFAAWHLLSHGSIPPDGSCMHIDRYTFPRHALNGIPRSTFPLSQGAETVTHTHPLFHPVRNTLVFDETVTPDRLGEPELIVVAGTRLPARTRDLLRRRAESGAVVVIPRWLAGPTGGDRERVGSGAWIVYDDLLHDDDAKLAISTHLGSPDRWTQRFGDTEVVFEAADADGVTLHAEAVASRSARV</sequence>
<reference evidence="1 2" key="1">
    <citation type="submission" date="2015-02" db="EMBL/GenBank/DDBJ databases">
        <title>Draft genome sequences of ten Microbacterium spp. with emphasis on heavy metal contaminated environments.</title>
        <authorList>
            <person name="Corretto E."/>
        </authorList>
    </citation>
    <scope>NUCLEOTIDE SEQUENCE [LARGE SCALE GENOMIC DNA]</scope>
    <source>
        <strain evidence="1 2">DSM 8608</strain>
    </source>
</reference>
<evidence type="ECO:0000313" key="2">
    <source>
        <dbReference type="Proteomes" id="UP000034098"/>
    </source>
</evidence>
<dbReference type="PATRIC" id="fig|69370.6.peg.2918"/>
<organism evidence="1 2">
    <name type="scientific">Microbacterium trichothecenolyticum</name>
    <name type="common">Aureobacterium trichothecenolyticum</name>
    <dbReference type="NCBI Taxonomy" id="69370"/>
    <lineage>
        <taxon>Bacteria</taxon>
        <taxon>Bacillati</taxon>
        <taxon>Actinomycetota</taxon>
        <taxon>Actinomycetes</taxon>
        <taxon>Micrococcales</taxon>
        <taxon>Microbacteriaceae</taxon>
        <taxon>Microbacterium</taxon>
    </lineage>
</organism>
<gene>
    <name evidence="1" type="ORF">RS82_02871</name>
</gene>
<name>A0A0M2H5N0_MICTR</name>
<proteinExistence type="predicted"/>
<accession>A0A0M2H5N0</accession>
<keyword evidence="2" id="KW-1185">Reference proteome</keyword>